<keyword evidence="10" id="KW-0472">Membrane</keyword>
<keyword evidence="10" id="KW-0812">Transmembrane</keyword>
<proteinExistence type="inferred from homology"/>
<dbReference type="InterPro" id="IPR045090">
    <property type="entry name" value="Pept_M3A_M3B"/>
</dbReference>
<comment type="caution">
    <text evidence="12">The sequence shown here is derived from an EMBL/GenBank/DDBJ whole genome shotgun (WGS) entry which is preliminary data.</text>
</comment>
<dbReference type="GO" id="GO:0005758">
    <property type="term" value="C:mitochondrial intermembrane space"/>
    <property type="evidence" value="ECO:0007669"/>
    <property type="project" value="TreeGrafter"/>
</dbReference>
<keyword evidence="8 9" id="KW-0482">Metalloprotease</keyword>
<gene>
    <name evidence="12" type="ORF">DASC09_060190</name>
</gene>
<dbReference type="Gene3D" id="1.10.1370.10">
    <property type="entry name" value="Neurolysin, domain 3"/>
    <property type="match status" value="1"/>
</dbReference>
<evidence type="ECO:0000313" key="13">
    <source>
        <dbReference type="Proteomes" id="UP001360560"/>
    </source>
</evidence>
<organism evidence="12 13">
    <name type="scientific">Saccharomycopsis crataegensis</name>
    <dbReference type="NCBI Taxonomy" id="43959"/>
    <lineage>
        <taxon>Eukaryota</taxon>
        <taxon>Fungi</taxon>
        <taxon>Dikarya</taxon>
        <taxon>Ascomycota</taxon>
        <taxon>Saccharomycotina</taxon>
        <taxon>Saccharomycetes</taxon>
        <taxon>Saccharomycopsidaceae</taxon>
        <taxon>Saccharomycopsis</taxon>
    </lineage>
</organism>
<evidence type="ECO:0000256" key="8">
    <source>
        <dbReference type="ARBA" id="ARBA00023049"/>
    </source>
</evidence>
<keyword evidence="10" id="KW-1133">Transmembrane helix</keyword>
<dbReference type="RefSeq" id="XP_064855675.1">
    <property type="nucleotide sequence ID" value="XM_064999603.1"/>
</dbReference>
<dbReference type="FunFam" id="3.40.390.10:FF:000006">
    <property type="entry name" value="Thimet oligopeptidase 1"/>
    <property type="match status" value="1"/>
</dbReference>
<feature type="domain" description="Peptidase M3A/M3B catalytic" evidence="11">
    <location>
        <begin position="315"/>
        <end position="775"/>
    </location>
</feature>
<dbReference type="InterPro" id="IPR024080">
    <property type="entry name" value="Neurolysin/TOP_N"/>
</dbReference>
<dbReference type="EMBL" id="BTFZ01000020">
    <property type="protein sequence ID" value="GMM38680.1"/>
    <property type="molecule type" value="Genomic_DNA"/>
</dbReference>
<evidence type="ECO:0000256" key="2">
    <source>
        <dbReference type="ARBA" id="ARBA00006040"/>
    </source>
</evidence>
<dbReference type="PANTHER" id="PTHR11804:SF84">
    <property type="entry name" value="SACCHAROLYSIN"/>
    <property type="match status" value="1"/>
</dbReference>
<dbReference type="GO" id="GO:0006518">
    <property type="term" value="P:peptide metabolic process"/>
    <property type="evidence" value="ECO:0007669"/>
    <property type="project" value="TreeGrafter"/>
</dbReference>
<feature type="transmembrane region" description="Helical" evidence="10">
    <location>
        <begin position="9"/>
        <end position="30"/>
    </location>
</feature>
<dbReference type="Pfam" id="PF01432">
    <property type="entry name" value="Peptidase_M3"/>
    <property type="match status" value="1"/>
</dbReference>
<keyword evidence="7 9" id="KW-0862">Zinc</keyword>
<evidence type="ECO:0000313" key="12">
    <source>
        <dbReference type="EMBL" id="GMM38680.1"/>
    </source>
</evidence>
<dbReference type="AlphaFoldDB" id="A0AAV5QUP5"/>
<sequence>MPSSQRSSLIYRLSLVPGIFIFLWICWALYSSDLQYQNSIKGTAGFNNDIMSAKLGKTVHYYKSILAGPKYSSWSLFSVSNTRCSENLGLFSSYSVRFFGSNSQNLVPPQQPPSWNDTPEQILEKTKRFLEKVKEQDDSIAALSEPTLENLIIPYSQWENERFRMINYLTLYQHVSTNPEIRNASTEAEKLLDKQAIESGLREDIFKNVKKVYEDNKDNDSLAPELKRFISKLYNAYRRNGLDLPKETREKVEKVSKKLSELSIQFNQNLGEQTEFLLLTKEELEGVPEDVLSQFDKQDDKYKVTFKYPDIVPTLKYSKNAATRKKAFIGDQNKVPENAEILKEAIKIRLELAQLLGYKSYAEYILELSMAKTADRVMEFENDLWDKLKPKAAEELSKMKQLKLQDYKERGLNIESEEAKNYYIWDHGYYNNKLLQEQYKVDEQKISEYFPLQSTVEKMLKFYETLFNLKFEEVTDPKQKSVWHEDVKQRSVWKMDDLKNPEFLGWIYFDLHPRDGKYGHAAEFEIWPGYFDETTGKKSRPVCALICNFSKPSKTKPSLLKHNEVTTFFHELGHGIHEIVGDTHYARFHGTATARDFVEAPSQMLEFWTWTSAELKKLSSHYITGDPLPESLIASLVKSKHVNGGLGNLRQLHFGLFDMTIHNTHDGKADVDKAWNSLREEVTLLKSGDENVRGYGSFGHMMGGYAAGYYGYLYSEVFATDMYYTLFKEDPMNTTNGIRYRDTILKRGGSRDDLDNLKELLGREPNSDAFLQEIGINK</sequence>
<accession>A0AAV5QUP5</accession>
<dbReference type="Gene3D" id="3.40.390.10">
    <property type="entry name" value="Collagenase (Catalytic Domain)"/>
    <property type="match status" value="1"/>
</dbReference>
<evidence type="ECO:0000256" key="9">
    <source>
        <dbReference type="RuleBase" id="RU003435"/>
    </source>
</evidence>
<dbReference type="GO" id="GO:0004222">
    <property type="term" value="F:metalloendopeptidase activity"/>
    <property type="evidence" value="ECO:0007669"/>
    <property type="project" value="InterPro"/>
</dbReference>
<dbReference type="GeneID" id="90076668"/>
<evidence type="ECO:0000256" key="1">
    <source>
        <dbReference type="ARBA" id="ARBA00004496"/>
    </source>
</evidence>
<reference evidence="12 13" key="1">
    <citation type="journal article" date="2023" name="Elife">
        <title>Identification of key yeast species and microbe-microbe interactions impacting larval growth of Drosophila in the wild.</title>
        <authorList>
            <person name="Mure A."/>
            <person name="Sugiura Y."/>
            <person name="Maeda R."/>
            <person name="Honda K."/>
            <person name="Sakurai N."/>
            <person name="Takahashi Y."/>
            <person name="Watada M."/>
            <person name="Katoh T."/>
            <person name="Gotoh A."/>
            <person name="Gotoh Y."/>
            <person name="Taniguchi I."/>
            <person name="Nakamura K."/>
            <person name="Hayashi T."/>
            <person name="Katayama T."/>
            <person name="Uemura T."/>
            <person name="Hattori Y."/>
        </authorList>
    </citation>
    <scope>NUCLEOTIDE SEQUENCE [LARGE SCALE GENOMIC DNA]</scope>
    <source>
        <strain evidence="12 13">SC-9</strain>
    </source>
</reference>
<evidence type="ECO:0000256" key="7">
    <source>
        <dbReference type="ARBA" id="ARBA00022833"/>
    </source>
</evidence>
<dbReference type="Gene3D" id="1.20.1050.40">
    <property type="entry name" value="Endopeptidase. Chain P, domain 1"/>
    <property type="match status" value="1"/>
</dbReference>
<dbReference type="FunFam" id="1.20.1050.40:FF:000001">
    <property type="entry name" value="Thimet oligopeptidase 1"/>
    <property type="match status" value="1"/>
</dbReference>
<comment type="subcellular location">
    <subcellularLocation>
        <location evidence="1">Cytoplasm</location>
    </subcellularLocation>
</comment>
<evidence type="ECO:0000256" key="10">
    <source>
        <dbReference type="SAM" id="Phobius"/>
    </source>
</evidence>
<keyword evidence="3" id="KW-0963">Cytoplasm</keyword>
<comment type="cofactor">
    <cofactor evidence="9">
        <name>Zn(2+)</name>
        <dbReference type="ChEBI" id="CHEBI:29105"/>
    </cofactor>
    <text evidence="9">Binds 1 zinc ion.</text>
</comment>
<dbReference type="CDD" id="cd06455">
    <property type="entry name" value="M3A_TOP"/>
    <property type="match status" value="1"/>
</dbReference>
<dbReference type="InterPro" id="IPR001567">
    <property type="entry name" value="Pept_M3A_M3B_dom"/>
</dbReference>
<evidence type="ECO:0000256" key="4">
    <source>
        <dbReference type="ARBA" id="ARBA00022670"/>
    </source>
</evidence>
<keyword evidence="6 9" id="KW-0378">Hydrolase</keyword>
<dbReference type="GO" id="GO:0046872">
    <property type="term" value="F:metal ion binding"/>
    <property type="evidence" value="ECO:0007669"/>
    <property type="project" value="UniProtKB-UniRule"/>
</dbReference>
<name>A0AAV5QUP5_9ASCO</name>
<evidence type="ECO:0000256" key="6">
    <source>
        <dbReference type="ARBA" id="ARBA00022801"/>
    </source>
</evidence>
<evidence type="ECO:0000259" key="11">
    <source>
        <dbReference type="Pfam" id="PF01432"/>
    </source>
</evidence>
<evidence type="ECO:0000256" key="3">
    <source>
        <dbReference type="ARBA" id="ARBA00022490"/>
    </source>
</evidence>
<dbReference type="InterPro" id="IPR024077">
    <property type="entry name" value="Neurolysin/TOP_dom2"/>
</dbReference>
<keyword evidence="4 9" id="KW-0645">Protease</keyword>
<dbReference type="PANTHER" id="PTHR11804">
    <property type="entry name" value="PROTEASE M3 THIMET OLIGOPEPTIDASE-RELATED"/>
    <property type="match status" value="1"/>
</dbReference>
<dbReference type="SUPFAM" id="SSF55486">
    <property type="entry name" value="Metalloproteases ('zincins'), catalytic domain"/>
    <property type="match status" value="1"/>
</dbReference>
<dbReference type="Proteomes" id="UP001360560">
    <property type="component" value="Unassembled WGS sequence"/>
</dbReference>
<dbReference type="GO" id="GO:0006508">
    <property type="term" value="P:proteolysis"/>
    <property type="evidence" value="ECO:0007669"/>
    <property type="project" value="UniProtKB-KW"/>
</dbReference>
<dbReference type="InterPro" id="IPR024079">
    <property type="entry name" value="MetalloPept_cat_dom_sf"/>
</dbReference>
<keyword evidence="13" id="KW-1185">Reference proteome</keyword>
<evidence type="ECO:0000256" key="5">
    <source>
        <dbReference type="ARBA" id="ARBA00022723"/>
    </source>
</evidence>
<keyword evidence="5 9" id="KW-0479">Metal-binding</keyword>
<protein>
    <submittedName>
        <fullName evidence="12">Metalloendopeptidase</fullName>
    </submittedName>
</protein>
<comment type="similarity">
    <text evidence="2 9">Belongs to the peptidase M3 family.</text>
</comment>